<keyword evidence="1" id="KW-0472">Membrane</keyword>
<dbReference type="Pfam" id="PF06695">
    <property type="entry name" value="Sm_multidrug_ex"/>
    <property type="match status" value="1"/>
</dbReference>
<feature type="transmembrane region" description="Helical" evidence="1">
    <location>
        <begin position="139"/>
        <end position="166"/>
    </location>
</feature>
<dbReference type="RefSeq" id="WP_349144989.1">
    <property type="nucleotide sequence ID" value="NZ_JBBMFC010000029.1"/>
</dbReference>
<evidence type="ECO:0000313" key="3">
    <source>
        <dbReference type="Proteomes" id="UP001470288"/>
    </source>
</evidence>
<accession>A0ABV1I3Q8</accession>
<dbReference type="EMBL" id="JBBMFC010000029">
    <property type="protein sequence ID" value="MEQ2579811.1"/>
    <property type="molecule type" value="Genomic_DNA"/>
</dbReference>
<keyword evidence="3" id="KW-1185">Reference proteome</keyword>
<feature type="transmembrane region" description="Helical" evidence="1">
    <location>
        <begin position="21"/>
        <end position="45"/>
    </location>
</feature>
<name>A0ABV1I3Q8_9FIRM</name>
<gene>
    <name evidence="2" type="ORF">WMO62_13435</name>
</gene>
<keyword evidence="1" id="KW-0812">Transmembrane</keyword>
<reference evidence="2 3" key="1">
    <citation type="submission" date="2024-03" db="EMBL/GenBank/DDBJ databases">
        <title>Human intestinal bacterial collection.</title>
        <authorList>
            <person name="Pauvert C."/>
            <person name="Hitch T.C.A."/>
            <person name="Clavel T."/>
        </authorList>
    </citation>
    <scope>NUCLEOTIDE SEQUENCE [LARGE SCALE GENOMIC DNA]</scope>
    <source>
        <strain evidence="2 3">CLA-AA-H78B</strain>
    </source>
</reference>
<feature type="transmembrane region" description="Helical" evidence="1">
    <location>
        <begin position="106"/>
        <end position="133"/>
    </location>
</feature>
<protein>
    <submittedName>
        <fullName evidence="2">Small multi-drug export protein</fullName>
    </submittedName>
</protein>
<evidence type="ECO:0000256" key="1">
    <source>
        <dbReference type="SAM" id="Phobius"/>
    </source>
</evidence>
<dbReference type="PANTHER" id="PTHR36007:SF2">
    <property type="entry name" value="TRANSPORT PROTEIN-RELATED"/>
    <property type="match status" value="1"/>
</dbReference>
<dbReference type="InterPro" id="IPR009577">
    <property type="entry name" value="Sm_multidrug_ex"/>
</dbReference>
<sequence>MMESIMSWVISALSGHVSREMIVFIISMVPILELRGGLLAASVLNINITRALWICIIGNIIPVPFILLLITPIFNWLKQTKTFRPMVEKMEARALSKREQVEKYEFWGLVLFVGIPLPGTGAWTGSLLAALLGMKFKKAFPAVLLGIALASVIMSIVSYGLLGALIP</sequence>
<dbReference type="PANTHER" id="PTHR36007">
    <property type="entry name" value="TRANSPORT PROTEIN-RELATED"/>
    <property type="match status" value="1"/>
</dbReference>
<proteinExistence type="predicted"/>
<evidence type="ECO:0000313" key="2">
    <source>
        <dbReference type="EMBL" id="MEQ2579811.1"/>
    </source>
</evidence>
<dbReference type="Proteomes" id="UP001470288">
    <property type="component" value="Unassembled WGS sequence"/>
</dbReference>
<feature type="transmembrane region" description="Helical" evidence="1">
    <location>
        <begin position="51"/>
        <end position="77"/>
    </location>
</feature>
<comment type="caution">
    <text evidence="2">The sequence shown here is derived from an EMBL/GenBank/DDBJ whole genome shotgun (WGS) entry which is preliminary data.</text>
</comment>
<organism evidence="2 3">
    <name type="scientific">Hominiventricola aquisgranensis</name>
    <dbReference type="NCBI Taxonomy" id="3133164"/>
    <lineage>
        <taxon>Bacteria</taxon>
        <taxon>Bacillati</taxon>
        <taxon>Bacillota</taxon>
        <taxon>Clostridia</taxon>
        <taxon>Lachnospirales</taxon>
        <taxon>Lachnospiraceae</taxon>
        <taxon>Hominiventricola</taxon>
    </lineage>
</organism>
<keyword evidence="1" id="KW-1133">Transmembrane helix</keyword>